<evidence type="ECO:0000313" key="6">
    <source>
        <dbReference type="Proteomes" id="UP001164746"/>
    </source>
</evidence>
<reference evidence="5" key="1">
    <citation type="submission" date="2022-11" db="EMBL/GenBank/DDBJ databases">
        <title>Centuries of genome instability and evolution in soft-shell clam transmissible cancer (bioRxiv).</title>
        <authorList>
            <person name="Hart S.F.M."/>
            <person name="Yonemitsu M.A."/>
            <person name="Giersch R.M."/>
            <person name="Beal B.F."/>
            <person name="Arriagada G."/>
            <person name="Davis B.W."/>
            <person name="Ostrander E.A."/>
            <person name="Goff S.P."/>
            <person name="Metzger M.J."/>
        </authorList>
    </citation>
    <scope>NUCLEOTIDE SEQUENCE</scope>
    <source>
        <strain evidence="5">MELC-2E11</strain>
        <tissue evidence="5">Siphon/mantle</tissue>
    </source>
</reference>
<keyword evidence="6" id="KW-1185">Reference proteome</keyword>
<dbReference type="PANTHER" id="PTHR12990:SF5">
    <property type="entry name" value="MESENCEPHALIC ASTROCYTE-DERIVED NEUROTROPHIC FACTOR HOMOLOG"/>
    <property type="match status" value="1"/>
</dbReference>
<evidence type="ECO:0000313" key="5">
    <source>
        <dbReference type="EMBL" id="WAR24958.1"/>
    </source>
</evidence>
<evidence type="ECO:0000259" key="4">
    <source>
        <dbReference type="Pfam" id="PF10208"/>
    </source>
</evidence>
<feature type="chain" id="PRO_5046644080" description="Mesencephalic astrocyte-derived neurotrophic factor homolog" evidence="3">
    <location>
        <begin position="24"/>
        <end position="129"/>
    </location>
</feature>
<dbReference type="InterPro" id="IPR036361">
    <property type="entry name" value="SAP_dom_sf"/>
</dbReference>
<evidence type="ECO:0000256" key="3">
    <source>
        <dbReference type="SAM" id="SignalP"/>
    </source>
</evidence>
<dbReference type="InterPro" id="IPR045333">
    <property type="entry name" value="ARMET-like"/>
</dbReference>
<feature type="signal peptide" evidence="3">
    <location>
        <begin position="1"/>
        <end position="23"/>
    </location>
</feature>
<dbReference type="Pfam" id="PF10208">
    <property type="entry name" value="ARMET_C"/>
    <property type="match status" value="1"/>
</dbReference>
<protein>
    <recommendedName>
        <fullName evidence="1">Mesencephalic astrocyte-derived neurotrophic factor homolog</fullName>
    </recommendedName>
    <alternativeName>
        <fullName evidence="2">MANF/CDNF-like protein</fullName>
    </alternativeName>
</protein>
<dbReference type="InterPro" id="IPR019345">
    <property type="entry name" value="ARMET_C"/>
</dbReference>
<evidence type="ECO:0000256" key="2">
    <source>
        <dbReference type="ARBA" id="ARBA00032923"/>
    </source>
</evidence>
<dbReference type="SUPFAM" id="SSF68906">
    <property type="entry name" value="SAP domain"/>
    <property type="match status" value="1"/>
</dbReference>
<dbReference type="Gene3D" id="1.10.720.30">
    <property type="entry name" value="SAP domain"/>
    <property type="match status" value="1"/>
</dbReference>
<dbReference type="Proteomes" id="UP001164746">
    <property type="component" value="Chromosome 14"/>
</dbReference>
<feature type="domain" description="ARMET C-terminal" evidence="4">
    <location>
        <begin position="76"/>
        <end position="115"/>
    </location>
</feature>
<name>A0ABY7FRV2_MYAAR</name>
<gene>
    <name evidence="5" type="ORF">MAR_010662</name>
</gene>
<sequence length="129" mass="14833">MSQNSSLLCACVTLMVLCVATSGKKPLKEEDCEVCVNVLRKFEQKYPDVKEKAPGEIETLFKKFCKTVKDRDERFKLKVKDLKKILSDWDEERACRGCSEKSDFVRAVKELMPKHAPEAYAKLKARDEL</sequence>
<accession>A0ABY7FRV2</accession>
<dbReference type="PANTHER" id="PTHR12990">
    <property type="entry name" value="ARMET-LIKE PROTEIN"/>
    <property type="match status" value="1"/>
</dbReference>
<proteinExistence type="predicted"/>
<keyword evidence="3" id="KW-0732">Signal</keyword>
<evidence type="ECO:0000256" key="1">
    <source>
        <dbReference type="ARBA" id="ARBA00014267"/>
    </source>
</evidence>
<dbReference type="EMBL" id="CP111025">
    <property type="protein sequence ID" value="WAR24958.1"/>
    <property type="molecule type" value="Genomic_DNA"/>
</dbReference>
<organism evidence="5 6">
    <name type="scientific">Mya arenaria</name>
    <name type="common">Soft-shell clam</name>
    <dbReference type="NCBI Taxonomy" id="6604"/>
    <lineage>
        <taxon>Eukaryota</taxon>
        <taxon>Metazoa</taxon>
        <taxon>Spiralia</taxon>
        <taxon>Lophotrochozoa</taxon>
        <taxon>Mollusca</taxon>
        <taxon>Bivalvia</taxon>
        <taxon>Autobranchia</taxon>
        <taxon>Heteroconchia</taxon>
        <taxon>Euheterodonta</taxon>
        <taxon>Imparidentia</taxon>
        <taxon>Neoheterodontei</taxon>
        <taxon>Myida</taxon>
        <taxon>Myoidea</taxon>
        <taxon>Myidae</taxon>
        <taxon>Mya</taxon>
    </lineage>
</organism>